<dbReference type="OrthoDB" id="8048523at2759"/>
<name>A0A0C3APB9_SERVB</name>
<dbReference type="EMBL" id="KN824306">
    <property type="protein sequence ID" value="KIM26420.1"/>
    <property type="molecule type" value="Genomic_DNA"/>
</dbReference>
<evidence type="ECO:0000256" key="1">
    <source>
        <dbReference type="SAM" id="MobiDB-lite"/>
    </source>
</evidence>
<dbReference type="SUPFAM" id="SSF81383">
    <property type="entry name" value="F-box domain"/>
    <property type="match status" value="1"/>
</dbReference>
<dbReference type="Gene3D" id="1.20.1280.50">
    <property type="match status" value="1"/>
</dbReference>
<evidence type="ECO:0000313" key="3">
    <source>
        <dbReference type="EMBL" id="KIM26420.1"/>
    </source>
</evidence>
<dbReference type="PROSITE" id="PS50181">
    <property type="entry name" value="FBOX"/>
    <property type="match status" value="1"/>
</dbReference>
<dbReference type="Proteomes" id="UP000054097">
    <property type="component" value="Unassembled WGS sequence"/>
</dbReference>
<feature type="domain" description="F-box" evidence="2">
    <location>
        <begin position="23"/>
        <end position="73"/>
    </location>
</feature>
<dbReference type="AlphaFoldDB" id="A0A0C3APB9"/>
<accession>A0A0C3APB9</accession>
<protein>
    <recommendedName>
        <fullName evidence="2">F-box domain-containing protein</fullName>
    </recommendedName>
</protein>
<dbReference type="InterPro" id="IPR036047">
    <property type="entry name" value="F-box-like_dom_sf"/>
</dbReference>
<reference evidence="4" key="2">
    <citation type="submission" date="2015-01" db="EMBL/GenBank/DDBJ databases">
        <title>Evolutionary Origins and Diversification of the Mycorrhizal Mutualists.</title>
        <authorList>
            <consortium name="DOE Joint Genome Institute"/>
            <consortium name="Mycorrhizal Genomics Consortium"/>
            <person name="Kohler A."/>
            <person name="Kuo A."/>
            <person name="Nagy L.G."/>
            <person name="Floudas D."/>
            <person name="Copeland A."/>
            <person name="Barry K.W."/>
            <person name="Cichocki N."/>
            <person name="Veneault-Fourrey C."/>
            <person name="LaButti K."/>
            <person name="Lindquist E.A."/>
            <person name="Lipzen A."/>
            <person name="Lundell T."/>
            <person name="Morin E."/>
            <person name="Murat C."/>
            <person name="Riley R."/>
            <person name="Ohm R."/>
            <person name="Sun H."/>
            <person name="Tunlid A."/>
            <person name="Henrissat B."/>
            <person name="Grigoriev I.V."/>
            <person name="Hibbett D.S."/>
            <person name="Martin F."/>
        </authorList>
    </citation>
    <scope>NUCLEOTIDE SEQUENCE [LARGE SCALE GENOMIC DNA]</scope>
    <source>
        <strain evidence="4">MAFF 305830</strain>
    </source>
</reference>
<feature type="compositionally biased region" description="Basic and acidic residues" evidence="1">
    <location>
        <begin position="1"/>
        <end position="18"/>
    </location>
</feature>
<sequence>MEYSPKRPEHKPHRDSAHASRTASSVYRLPEELLVSVFTILIESNPSSIGTLLFVSRYWHSVAATTASIWSKIHSRPRSLEEVEKDTKYIQTAVKNSSNLPLDVTIDLYNLEYKTSPADSYPNQSLAAVEDGQGDGADVLLFGLFKALVGDRRINVARLRSISLNNTHPGGIGVLTDEIAVKRFLSGLDCPTPLLESLSLHLPYVDHYFTGKESLQDLKALKHLIVDAGGHLGCINLIPETIQTLAFRLWSTTRVLSRFNRLRVLSIDNWPNAGVTYDADPELIFPLLKCLTWRLRYSPYLMSKRTGSLPQKIRAPSLTTLRLLDAEAITVVGGADVYHHVHTLDLLSPALKEIIDFIQLHLYKYTALVNLTVLPGNLDVVKDKIRALQGQVPTGLNSLYTIISDKNGVVVDESTELPSWRPAEDYIYKKDDTFIGQ</sequence>
<gene>
    <name evidence="3" type="ORF">M408DRAFT_25387</name>
</gene>
<reference evidence="3 4" key="1">
    <citation type="submission" date="2014-04" db="EMBL/GenBank/DDBJ databases">
        <authorList>
            <consortium name="DOE Joint Genome Institute"/>
            <person name="Kuo A."/>
            <person name="Zuccaro A."/>
            <person name="Kohler A."/>
            <person name="Nagy L.G."/>
            <person name="Floudas D."/>
            <person name="Copeland A."/>
            <person name="Barry K.W."/>
            <person name="Cichocki N."/>
            <person name="Veneault-Fourrey C."/>
            <person name="LaButti K."/>
            <person name="Lindquist E.A."/>
            <person name="Lipzen A."/>
            <person name="Lundell T."/>
            <person name="Morin E."/>
            <person name="Murat C."/>
            <person name="Sun H."/>
            <person name="Tunlid A."/>
            <person name="Henrissat B."/>
            <person name="Grigoriev I.V."/>
            <person name="Hibbett D.S."/>
            <person name="Martin F."/>
            <person name="Nordberg H.P."/>
            <person name="Cantor M.N."/>
            <person name="Hua S.X."/>
        </authorList>
    </citation>
    <scope>NUCLEOTIDE SEQUENCE [LARGE SCALE GENOMIC DNA]</scope>
    <source>
        <strain evidence="3 4">MAFF 305830</strain>
    </source>
</reference>
<evidence type="ECO:0000313" key="4">
    <source>
        <dbReference type="Proteomes" id="UP000054097"/>
    </source>
</evidence>
<dbReference type="HOGENOM" id="CLU_627250_0_0_1"/>
<feature type="region of interest" description="Disordered" evidence="1">
    <location>
        <begin position="1"/>
        <end position="23"/>
    </location>
</feature>
<dbReference type="Pfam" id="PF12937">
    <property type="entry name" value="F-box-like"/>
    <property type="match status" value="1"/>
</dbReference>
<proteinExistence type="predicted"/>
<organism evidence="3 4">
    <name type="scientific">Serendipita vermifera MAFF 305830</name>
    <dbReference type="NCBI Taxonomy" id="933852"/>
    <lineage>
        <taxon>Eukaryota</taxon>
        <taxon>Fungi</taxon>
        <taxon>Dikarya</taxon>
        <taxon>Basidiomycota</taxon>
        <taxon>Agaricomycotina</taxon>
        <taxon>Agaricomycetes</taxon>
        <taxon>Sebacinales</taxon>
        <taxon>Serendipitaceae</taxon>
        <taxon>Serendipita</taxon>
    </lineage>
</organism>
<dbReference type="CDD" id="cd09917">
    <property type="entry name" value="F-box_SF"/>
    <property type="match status" value="1"/>
</dbReference>
<evidence type="ECO:0000259" key="2">
    <source>
        <dbReference type="PROSITE" id="PS50181"/>
    </source>
</evidence>
<dbReference type="InterPro" id="IPR001810">
    <property type="entry name" value="F-box_dom"/>
</dbReference>
<keyword evidence="4" id="KW-1185">Reference proteome</keyword>